<feature type="repeat" description="ANK" evidence="3">
    <location>
        <begin position="76"/>
        <end position="108"/>
    </location>
</feature>
<dbReference type="SMART" id="SM00360">
    <property type="entry name" value="RRM"/>
    <property type="match status" value="2"/>
</dbReference>
<feature type="compositionally biased region" description="Low complexity" evidence="5">
    <location>
        <begin position="310"/>
        <end position="330"/>
    </location>
</feature>
<dbReference type="SMART" id="SM00248">
    <property type="entry name" value="ANK"/>
    <property type="match status" value="2"/>
</dbReference>
<dbReference type="InterPro" id="IPR035979">
    <property type="entry name" value="RBD_domain_sf"/>
</dbReference>
<evidence type="ECO:0000256" key="5">
    <source>
        <dbReference type="SAM" id="MobiDB-lite"/>
    </source>
</evidence>
<keyword evidence="2 4" id="KW-0694">RNA-binding</keyword>
<evidence type="ECO:0000256" key="3">
    <source>
        <dbReference type="PROSITE-ProRule" id="PRU00023"/>
    </source>
</evidence>
<dbReference type="PROSITE" id="PS50297">
    <property type="entry name" value="ANK_REP_REGION"/>
    <property type="match status" value="1"/>
</dbReference>
<feature type="compositionally biased region" description="Polar residues" evidence="5">
    <location>
        <begin position="682"/>
        <end position="702"/>
    </location>
</feature>
<gene>
    <name evidence="8" type="primary">Aste57867_24937</name>
    <name evidence="7" type="ORF">As57867_024859</name>
    <name evidence="8" type="ORF">ASTE57867_24937</name>
</gene>
<dbReference type="InterPro" id="IPR000504">
    <property type="entry name" value="RRM_dom"/>
</dbReference>
<evidence type="ECO:0000259" key="6">
    <source>
        <dbReference type="PROSITE" id="PS50102"/>
    </source>
</evidence>
<dbReference type="Gene3D" id="3.30.70.330">
    <property type="match status" value="2"/>
</dbReference>
<dbReference type="OrthoDB" id="79941at2759"/>
<dbReference type="InterPro" id="IPR036770">
    <property type="entry name" value="Ankyrin_rpt-contain_sf"/>
</dbReference>
<feature type="compositionally biased region" description="Basic and acidic residues" evidence="5">
    <location>
        <begin position="601"/>
        <end position="621"/>
    </location>
</feature>
<dbReference type="PROSITE" id="PS50088">
    <property type="entry name" value="ANK_REPEAT"/>
    <property type="match status" value="1"/>
</dbReference>
<dbReference type="Gene3D" id="1.25.40.20">
    <property type="entry name" value="Ankyrin repeat-containing domain"/>
    <property type="match status" value="1"/>
</dbReference>
<evidence type="ECO:0000313" key="9">
    <source>
        <dbReference type="Proteomes" id="UP000332933"/>
    </source>
</evidence>
<name>A0A485LTV8_9STRA</name>
<evidence type="ECO:0000256" key="4">
    <source>
        <dbReference type="PROSITE-ProRule" id="PRU00176"/>
    </source>
</evidence>
<feature type="compositionally biased region" description="Low complexity" evidence="5">
    <location>
        <begin position="135"/>
        <end position="167"/>
    </location>
</feature>
<feature type="compositionally biased region" description="Low complexity" evidence="5">
    <location>
        <begin position="720"/>
        <end position="730"/>
    </location>
</feature>
<keyword evidence="9" id="KW-1185">Reference proteome</keyword>
<feature type="compositionally biased region" description="Low complexity" evidence="5">
    <location>
        <begin position="267"/>
        <end position="279"/>
    </location>
</feature>
<dbReference type="Pfam" id="PF00076">
    <property type="entry name" value="RRM_1"/>
    <property type="match status" value="1"/>
</dbReference>
<keyword evidence="1" id="KW-0677">Repeat</keyword>
<dbReference type="SUPFAM" id="SSF54928">
    <property type="entry name" value="RNA-binding domain, RBD"/>
    <property type="match status" value="2"/>
</dbReference>
<reference evidence="7" key="2">
    <citation type="submission" date="2019-06" db="EMBL/GenBank/DDBJ databases">
        <title>Genomics analysis of Aphanomyces spp. identifies a new class of oomycete effector associated with host adaptation.</title>
        <authorList>
            <person name="Gaulin E."/>
        </authorList>
    </citation>
    <scope>NUCLEOTIDE SEQUENCE</scope>
    <source>
        <strain evidence="7">CBS 578.67</strain>
    </source>
</reference>
<dbReference type="GO" id="GO:0003723">
    <property type="term" value="F:RNA binding"/>
    <property type="evidence" value="ECO:0007669"/>
    <property type="project" value="UniProtKB-UniRule"/>
</dbReference>
<dbReference type="Proteomes" id="UP000332933">
    <property type="component" value="Unassembled WGS sequence"/>
</dbReference>
<feature type="region of interest" description="Disordered" evidence="5">
    <location>
        <begin position="448"/>
        <end position="740"/>
    </location>
</feature>
<dbReference type="InterPro" id="IPR012677">
    <property type="entry name" value="Nucleotide-bd_a/b_plait_sf"/>
</dbReference>
<dbReference type="PANTHER" id="PTHR23236:SF119">
    <property type="entry name" value="NUCLEAR RNA-BINDING PROTEIN SART-3"/>
    <property type="match status" value="1"/>
</dbReference>
<dbReference type="SUPFAM" id="SSF48403">
    <property type="entry name" value="Ankyrin repeat"/>
    <property type="match status" value="1"/>
</dbReference>
<dbReference type="EMBL" id="VJMH01007478">
    <property type="protein sequence ID" value="KAF0682924.1"/>
    <property type="molecule type" value="Genomic_DNA"/>
</dbReference>
<feature type="compositionally biased region" description="Basic and acidic residues" evidence="5">
    <location>
        <begin position="552"/>
        <end position="575"/>
    </location>
</feature>
<feature type="compositionally biased region" description="Low complexity" evidence="5">
    <location>
        <begin position="658"/>
        <end position="667"/>
    </location>
</feature>
<feature type="compositionally biased region" description="Basic and acidic residues" evidence="5">
    <location>
        <begin position="584"/>
        <end position="594"/>
    </location>
</feature>
<feature type="region of interest" description="Disordered" evidence="5">
    <location>
        <begin position="106"/>
        <end position="330"/>
    </location>
</feature>
<reference evidence="8 9" key="1">
    <citation type="submission" date="2019-03" db="EMBL/GenBank/DDBJ databases">
        <authorList>
            <person name="Gaulin E."/>
            <person name="Dumas B."/>
        </authorList>
    </citation>
    <scope>NUCLEOTIDE SEQUENCE [LARGE SCALE GENOMIC DNA]</scope>
    <source>
        <strain evidence="8">CBS 568.67</strain>
    </source>
</reference>
<protein>
    <submittedName>
        <fullName evidence="8">Aste57867_24937 protein</fullName>
    </submittedName>
</protein>
<dbReference type="PANTHER" id="PTHR23236">
    <property type="entry name" value="EUKARYOTIC TRANSLATION INITIATION FACTOR 4B/4H"/>
    <property type="match status" value="1"/>
</dbReference>
<feature type="compositionally biased region" description="Basic and acidic residues" evidence="5">
    <location>
        <begin position="632"/>
        <end position="642"/>
    </location>
</feature>
<sequence>MSLVDRILFEENVELLDPTWFEELAPPPEQPEFVWIEQPLTETPENLLALACDVGCIKNALMLLGQGVDPNKAVRNGKSALEYAMKNQNGELIRLLLSHGATLPDTEDWEIPKRKSTTSATPSMPNPAVSRARPSSSSSSSTKQGTTSTLPVPTLTSTPSTKSTTTTRRGASPPPRRSCSTHLGRKYPTAKPSGGEMRRDDTKQLYYYERRPADPRERSKSRHNAAPPSTRRPSYAAPTMDARVIDLTTPPCTPTHEDAPSRTSRVRLSTTMRSSMARRSPSRHRLPSPPRVPSDDHRPSSKVRSSSTMPSRSLFSQRSPSRPPSSVAPSTRPFMWHPSMEMCVLFVSNIDASATDGDLQRFFSTCGQLRYFRRGWEPTWAHVTFALADEALRALELNGAEFRGRRLRVTIGDKSNSDVTKEVERRFAAQVMPSSPKRWSHDLFEELEEDEKRRQQRMRSKSSQPPSDRSTHGKHRSRHTPPPPSSRSRSKSHYRVVLTPETYAAVKESDRSWRRPGSTGDAKKTTSNTVDDTRSKSQFRRPSTTTSYHGRSTGDHKTESSRGKNHHRDAGDRSKSHYRAATTTDDRDRRGREEHRRRHRDRSDSRDRADEKRRTSRRDFSSTRSPSRFRRRLESPRDDGRSKSTYRSKSVFRESRSHYSSSRTTSAARDRSRSSYYGPREPTSTTQPTGTASSRPSTSSRQGIDDDEPIAAAVKRSRSHCAAPPSSSSGGDAGRKRARPTDASGFKIIVSNVSRHAESERLRRMFSICGTVADFHRTVLDGVPQTRVRVTFETAKARQKALALDGLELCDQAIRVALCSS</sequence>
<evidence type="ECO:0000256" key="1">
    <source>
        <dbReference type="ARBA" id="ARBA00022737"/>
    </source>
</evidence>
<evidence type="ECO:0000256" key="2">
    <source>
        <dbReference type="ARBA" id="ARBA00022884"/>
    </source>
</evidence>
<feature type="domain" description="RRM" evidence="6">
    <location>
        <begin position="343"/>
        <end position="414"/>
    </location>
</feature>
<feature type="compositionally biased region" description="Polar residues" evidence="5">
    <location>
        <begin position="540"/>
        <end position="550"/>
    </location>
</feature>
<accession>A0A485LTV8</accession>
<dbReference type="AlphaFoldDB" id="A0A485LTV8"/>
<evidence type="ECO:0000313" key="7">
    <source>
        <dbReference type="EMBL" id="KAF0682924.1"/>
    </source>
</evidence>
<keyword evidence="3" id="KW-0040">ANK repeat</keyword>
<dbReference type="PROSITE" id="PS50102">
    <property type="entry name" value="RRM"/>
    <property type="match status" value="2"/>
</dbReference>
<feature type="domain" description="RRM" evidence="6">
    <location>
        <begin position="746"/>
        <end position="821"/>
    </location>
</feature>
<evidence type="ECO:0000313" key="8">
    <source>
        <dbReference type="EMBL" id="VFU01568.1"/>
    </source>
</evidence>
<proteinExistence type="predicted"/>
<dbReference type="InterPro" id="IPR002110">
    <property type="entry name" value="Ankyrin_rpt"/>
</dbReference>
<dbReference type="EMBL" id="CAADRA010007504">
    <property type="protein sequence ID" value="VFU01568.1"/>
    <property type="molecule type" value="Genomic_DNA"/>
</dbReference>
<feature type="compositionally biased region" description="Basic and acidic residues" evidence="5">
    <location>
        <begin position="196"/>
        <end position="218"/>
    </location>
</feature>
<organism evidence="8 9">
    <name type="scientific">Aphanomyces stellatus</name>
    <dbReference type="NCBI Taxonomy" id="120398"/>
    <lineage>
        <taxon>Eukaryota</taxon>
        <taxon>Sar</taxon>
        <taxon>Stramenopiles</taxon>
        <taxon>Oomycota</taxon>
        <taxon>Saprolegniomycetes</taxon>
        <taxon>Saprolegniales</taxon>
        <taxon>Verrucalvaceae</taxon>
        <taxon>Aphanomyces</taxon>
    </lineage>
</organism>